<keyword evidence="4" id="KW-1185">Reference proteome</keyword>
<evidence type="ECO:0000256" key="2">
    <source>
        <dbReference type="SAM" id="Phobius"/>
    </source>
</evidence>
<feature type="region of interest" description="Disordered" evidence="1">
    <location>
        <begin position="154"/>
        <end position="180"/>
    </location>
</feature>
<dbReference type="EMBL" id="JH767170">
    <property type="protein sequence ID" value="EQC31199.1"/>
    <property type="molecule type" value="Genomic_DNA"/>
</dbReference>
<keyword evidence="2" id="KW-0472">Membrane</keyword>
<evidence type="ECO:0000313" key="3">
    <source>
        <dbReference type="EMBL" id="EQC31199.1"/>
    </source>
</evidence>
<feature type="compositionally biased region" description="Pro residues" evidence="1">
    <location>
        <begin position="167"/>
        <end position="179"/>
    </location>
</feature>
<dbReference type="InParanoid" id="T0Q030"/>
<name>T0Q030_SAPDV</name>
<accession>T0Q030</accession>
<proteinExistence type="predicted"/>
<reference evidence="3 4" key="1">
    <citation type="submission" date="2012-04" db="EMBL/GenBank/DDBJ databases">
        <title>The Genome Sequence of Saprolegnia declina VS20.</title>
        <authorList>
            <consortium name="The Broad Institute Genome Sequencing Platform"/>
            <person name="Russ C."/>
            <person name="Nusbaum C."/>
            <person name="Tyler B."/>
            <person name="van West P."/>
            <person name="Dieguez-Uribeondo J."/>
            <person name="de Bruijn I."/>
            <person name="Tripathy S."/>
            <person name="Jiang R."/>
            <person name="Young S.K."/>
            <person name="Zeng Q."/>
            <person name="Gargeya S."/>
            <person name="Fitzgerald M."/>
            <person name="Haas B."/>
            <person name="Abouelleil A."/>
            <person name="Alvarado L."/>
            <person name="Arachchi H.M."/>
            <person name="Berlin A."/>
            <person name="Chapman S.B."/>
            <person name="Goldberg J."/>
            <person name="Griggs A."/>
            <person name="Gujja S."/>
            <person name="Hansen M."/>
            <person name="Howarth C."/>
            <person name="Imamovic A."/>
            <person name="Larimer J."/>
            <person name="McCowen C."/>
            <person name="Montmayeur A."/>
            <person name="Murphy C."/>
            <person name="Neiman D."/>
            <person name="Pearson M."/>
            <person name="Priest M."/>
            <person name="Roberts A."/>
            <person name="Saif S."/>
            <person name="Shea T."/>
            <person name="Sisk P."/>
            <person name="Sykes S."/>
            <person name="Wortman J."/>
            <person name="Nusbaum C."/>
            <person name="Birren B."/>
        </authorList>
    </citation>
    <scope>NUCLEOTIDE SEQUENCE [LARGE SCALE GENOMIC DNA]</scope>
    <source>
        <strain evidence="3 4">VS20</strain>
    </source>
</reference>
<keyword evidence="2" id="KW-0812">Transmembrane</keyword>
<keyword evidence="2" id="KW-1133">Transmembrane helix</keyword>
<dbReference type="GeneID" id="19951850"/>
<dbReference type="OrthoDB" id="10494338at2759"/>
<evidence type="ECO:0000313" key="4">
    <source>
        <dbReference type="Proteomes" id="UP000030762"/>
    </source>
</evidence>
<evidence type="ECO:0000256" key="1">
    <source>
        <dbReference type="SAM" id="MobiDB-lite"/>
    </source>
</evidence>
<protein>
    <submittedName>
        <fullName evidence="3">Uncharacterized protein</fullName>
    </submittedName>
</protein>
<dbReference type="Proteomes" id="UP000030762">
    <property type="component" value="Unassembled WGS sequence"/>
</dbReference>
<dbReference type="OMA" id="GVAWWVL"/>
<gene>
    <name evidence="3" type="ORF">SDRG_11123</name>
</gene>
<dbReference type="RefSeq" id="XP_008615372.1">
    <property type="nucleotide sequence ID" value="XM_008617150.1"/>
</dbReference>
<dbReference type="AlphaFoldDB" id="T0Q030"/>
<dbReference type="VEuPathDB" id="FungiDB:SDRG_11123"/>
<feature type="transmembrane region" description="Helical" evidence="2">
    <location>
        <begin position="187"/>
        <end position="211"/>
    </location>
</feature>
<organism evidence="3 4">
    <name type="scientific">Saprolegnia diclina (strain VS20)</name>
    <dbReference type="NCBI Taxonomy" id="1156394"/>
    <lineage>
        <taxon>Eukaryota</taxon>
        <taxon>Sar</taxon>
        <taxon>Stramenopiles</taxon>
        <taxon>Oomycota</taxon>
        <taxon>Saprolegniomycetes</taxon>
        <taxon>Saprolegniales</taxon>
        <taxon>Saprolegniaceae</taxon>
        <taxon>Saprolegnia</taxon>
    </lineage>
</organism>
<sequence length="247" mass="25940">MSTTSSISIDDYIADVTYCYPTATTAKASTGASCGLVSSLTVCAPSPSTLSATWSVNVVNTSRHSVLSAVLVVCTPSTPCALATSTTGTVAFLPFKPLPPAPFSISQSVTGLAPNATYAVYVLSSDASSDYIVYHSHQMPAALESEPIAQASTAPLVPSTAQSATTTPPPPLTSTPPPRTRMAEHQLSTAAIVGVVVACLLLVAGVAWWVLRYSRRRRRPLPAPLDTPTVFDLDQGKYTQVVYDEEF</sequence>